<accession>A0AA37HQV1</accession>
<reference evidence="2" key="1">
    <citation type="journal article" date="2016" name="Front. Microbiol.">
        <title>Genome Sequence of the Piezophilic, Mesophilic Sulfate-Reducing Bacterium Desulfovibrio indicus J2T.</title>
        <authorList>
            <person name="Cao J."/>
            <person name="Maignien L."/>
            <person name="Shao Z."/>
            <person name="Alain K."/>
            <person name="Jebbar M."/>
        </authorList>
    </citation>
    <scope>NUCLEOTIDE SEQUENCE</scope>
    <source>
        <strain evidence="2">NBRC 103626</strain>
    </source>
</reference>
<evidence type="ECO:0000256" key="1">
    <source>
        <dbReference type="SAM" id="MobiDB-lite"/>
    </source>
</evidence>
<comment type="caution">
    <text evidence="2">The sequence shown here is derived from an EMBL/GenBank/DDBJ whole genome shotgun (WGS) entry which is preliminary data.</text>
</comment>
<evidence type="ECO:0000313" key="3">
    <source>
        <dbReference type="Proteomes" id="UP001055108"/>
    </source>
</evidence>
<dbReference type="AlphaFoldDB" id="A0AA37HQV1"/>
<reference evidence="2" key="2">
    <citation type="submission" date="2021-08" db="EMBL/GenBank/DDBJ databases">
        <authorList>
            <person name="Tani A."/>
            <person name="Ola A."/>
            <person name="Ogura Y."/>
            <person name="Katsura K."/>
            <person name="Hayashi T."/>
        </authorList>
    </citation>
    <scope>NUCLEOTIDE SEQUENCE</scope>
    <source>
        <strain evidence="2">NBRC 103626</strain>
    </source>
</reference>
<dbReference type="SUPFAM" id="SSF53383">
    <property type="entry name" value="PLP-dependent transferases"/>
    <property type="match status" value="1"/>
</dbReference>
<organism evidence="2 3">
    <name type="scientific">Methylobacterium gregans</name>
    <dbReference type="NCBI Taxonomy" id="374424"/>
    <lineage>
        <taxon>Bacteria</taxon>
        <taxon>Pseudomonadati</taxon>
        <taxon>Pseudomonadota</taxon>
        <taxon>Alphaproteobacteria</taxon>
        <taxon>Hyphomicrobiales</taxon>
        <taxon>Methylobacteriaceae</taxon>
        <taxon>Methylobacterium</taxon>
    </lineage>
</organism>
<dbReference type="InterPro" id="IPR015424">
    <property type="entry name" value="PyrdxlP-dep_Trfase"/>
</dbReference>
<dbReference type="Gene3D" id="3.90.1150.10">
    <property type="entry name" value="Aspartate Aminotransferase, domain 1"/>
    <property type="match status" value="1"/>
</dbReference>
<keyword evidence="3" id="KW-1185">Reference proteome</keyword>
<name>A0AA37HQV1_9HYPH</name>
<dbReference type="InterPro" id="IPR015422">
    <property type="entry name" value="PyrdxlP-dep_Trfase_small"/>
</dbReference>
<protein>
    <submittedName>
        <fullName evidence="2">Uncharacterized protein</fullName>
    </submittedName>
</protein>
<sequence>MMRKVGLPVLPSESHNLPVMGGGAHPARRPSKKMAKRRGIYVQPTGAPTAPCGGEMNRGPIPGLYGVRER</sequence>
<proteinExistence type="predicted"/>
<evidence type="ECO:0000313" key="2">
    <source>
        <dbReference type="EMBL" id="GJD79267.1"/>
    </source>
</evidence>
<gene>
    <name evidence="2" type="ORF">NBEOAGPD_2491</name>
</gene>
<feature type="compositionally biased region" description="Basic residues" evidence="1">
    <location>
        <begin position="26"/>
        <end position="39"/>
    </location>
</feature>
<feature type="region of interest" description="Disordered" evidence="1">
    <location>
        <begin position="1"/>
        <end position="70"/>
    </location>
</feature>
<dbReference type="EMBL" id="BPQM01000059">
    <property type="protein sequence ID" value="GJD79267.1"/>
    <property type="molecule type" value="Genomic_DNA"/>
</dbReference>
<dbReference type="Proteomes" id="UP001055108">
    <property type="component" value="Unassembled WGS sequence"/>
</dbReference>